<dbReference type="EMBL" id="MH576968">
    <property type="protein sequence ID" value="AXH67306.1"/>
    <property type="molecule type" value="Genomic_DNA"/>
</dbReference>
<proteinExistence type="predicted"/>
<dbReference type="RefSeq" id="YP_009839813.1">
    <property type="nucleotide sequence ID" value="NC_048722.1"/>
</dbReference>
<name>A0A345M9Y5_9CAUD</name>
<evidence type="ECO:0000256" key="1">
    <source>
        <dbReference type="SAM" id="MobiDB-lite"/>
    </source>
</evidence>
<evidence type="ECO:0000313" key="2">
    <source>
        <dbReference type="EMBL" id="AXH67306.1"/>
    </source>
</evidence>
<dbReference type="KEGG" id="vg:55609543"/>
<keyword evidence="3" id="KW-1185">Reference proteome</keyword>
<sequence length="103" mass="11517">MAYIEINSFHFDTETGNIIVQFSRPVNVSYDVEEMSGEAYEVLEGELFLDANSQVIGNWWPASLDGEIEQGQSGRQQGQTRDVVPETPLQDVPTSDEVPQPEL</sequence>
<organism evidence="2 3">
    <name type="scientific">Streptomyces phage Wofford</name>
    <dbReference type="NCBI Taxonomy" id="2283267"/>
    <lineage>
        <taxon>Viruses</taxon>
        <taxon>Duplodnaviria</taxon>
        <taxon>Heunggongvirae</taxon>
        <taxon>Uroviricota</taxon>
        <taxon>Caudoviricetes</taxon>
        <taxon>Stanwilliamsviridae</taxon>
        <taxon>Boydwoodruffvirinae</taxon>
        <taxon>Karimacvirus</taxon>
        <taxon>Karimacvirus wofford</taxon>
        <taxon>Streptomyces virus Wofford</taxon>
    </lineage>
</organism>
<gene>
    <name evidence="2" type="primary">135</name>
    <name evidence="2" type="ORF">SEA_WOFFORD_135</name>
</gene>
<dbReference type="GeneID" id="55609543"/>
<dbReference type="Proteomes" id="UP000260216">
    <property type="component" value="Segment"/>
</dbReference>
<protein>
    <submittedName>
        <fullName evidence="2">Uncharacterized protein</fullName>
    </submittedName>
</protein>
<feature type="region of interest" description="Disordered" evidence="1">
    <location>
        <begin position="66"/>
        <end position="103"/>
    </location>
</feature>
<accession>A0A345M9Y5</accession>
<feature type="compositionally biased region" description="Low complexity" evidence="1">
    <location>
        <begin position="70"/>
        <end position="79"/>
    </location>
</feature>
<reference evidence="2 3" key="1">
    <citation type="submission" date="2018-07" db="EMBL/GenBank/DDBJ databases">
        <authorList>
            <person name="Wofford K.M."/>
            <person name="Typhair T.J."/>
            <person name="Gonzales M.A."/>
            <person name="Castillo J.C."/>
            <person name="Smith B.R."/>
            <person name="Klug H.M."/>
            <person name="Hughes L.E."/>
            <person name="Garlena R.A."/>
            <person name="Russell D.A."/>
            <person name="Pope W.H."/>
            <person name="Jacobs-Sera D."/>
            <person name="Hatfull G.F."/>
        </authorList>
    </citation>
    <scope>NUCLEOTIDE SEQUENCE [LARGE SCALE GENOMIC DNA]</scope>
</reference>
<evidence type="ECO:0000313" key="3">
    <source>
        <dbReference type="Proteomes" id="UP000260216"/>
    </source>
</evidence>